<reference evidence="2" key="2">
    <citation type="submission" date="2021-09" db="EMBL/GenBank/DDBJ databases">
        <authorList>
            <person name="Jia N."/>
            <person name="Wang J."/>
            <person name="Shi W."/>
            <person name="Du L."/>
            <person name="Sun Y."/>
            <person name="Zhan W."/>
            <person name="Jiang J."/>
            <person name="Wang Q."/>
            <person name="Zhang B."/>
            <person name="Ji P."/>
            <person name="Sakyi L.B."/>
            <person name="Cui X."/>
            <person name="Yuan T."/>
            <person name="Jiang B."/>
            <person name="Yang W."/>
            <person name="Lam T.T.-Y."/>
            <person name="Chang Q."/>
            <person name="Ding S."/>
            <person name="Wang X."/>
            <person name="Zhu J."/>
            <person name="Ruan X."/>
            <person name="Zhao L."/>
            <person name="Wei J."/>
            <person name="Que T."/>
            <person name="Du C."/>
            <person name="Cheng J."/>
            <person name="Dai P."/>
            <person name="Han X."/>
            <person name="Huang E."/>
            <person name="Gao Y."/>
            <person name="Liu J."/>
            <person name="Shao H."/>
            <person name="Ye R."/>
            <person name="Li L."/>
            <person name="Wei W."/>
            <person name="Wang X."/>
            <person name="Wang C."/>
            <person name="Huo Q."/>
            <person name="Li W."/>
            <person name="Guo W."/>
            <person name="Chen H."/>
            <person name="Chen S."/>
            <person name="Zhou L."/>
            <person name="Zhou L."/>
            <person name="Ni X."/>
            <person name="Tian J."/>
            <person name="Zhou Y."/>
            <person name="Sheng Y."/>
            <person name="Liu T."/>
            <person name="Pan Y."/>
            <person name="Xia L."/>
            <person name="Li J."/>
            <person name="Zhao F."/>
            <person name="Cao W."/>
        </authorList>
    </citation>
    <scope>NUCLEOTIDE SEQUENCE</scope>
    <source>
        <strain evidence="2">Rsan-2018</strain>
        <tissue evidence="2">Larvae</tissue>
    </source>
</reference>
<feature type="region of interest" description="Disordered" evidence="1">
    <location>
        <begin position="1"/>
        <end position="75"/>
    </location>
</feature>
<gene>
    <name evidence="2" type="ORF">HPB52_003169</name>
</gene>
<dbReference type="AlphaFoldDB" id="A0A9D4QDB7"/>
<evidence type="ECO:0000313" key="3">
    <source>
        <dbReference type="Proteomes" id="UP000821837"/>
    </source>
</evidence>
<evidence type="ECO:0000313" key="2">
    <source>
        <dbReference type="EMBL" id="KAH7975558.1"/>
    </source>
</evidence>
<keyword evidence="3" id="KW-1185">Reference proteome</keyword>
<protein>
    <submittedName>
        <fullName evidence="2">Uncharacterized protein</fullName>
    </submittedName>
</protein>
<comment type="caution">
    <text evidence="2">The sequence shown here is derived from an EMBL/GenBank/DDBJ whole genome shotgun (WGS) entry which is preliminary data.</text>
</comment>
<organism evidence="2 3">
    <name type="scientific">Rhipicephalus sanguineus</name>
    <name type="common">Brown dog tick</name>
    <name type="synonym">Ixodes sanguineus</name>
    <dbReference type="NCBI Taxonomy" id="34632"/>
    <lineage>
        <taxon>Eukaryota</taxon>
        <taxon>Metazoa</taxon>
        <taxon>Ecdysozoa</taxon>
        <taxon>Arthropoda</taxon>
        <taxon>Chelicerata</taxon>
        <taxon>Arachnida</taxon>
        <taxon>Acari</taxon>
        <taxon>Parasitiformes</taxon>
        <taxon>Ixodida</taxon>
        <taxon>Ixodoidea</taxon>
        <taxon>Ixodidae</taxon>
        <taxon>Rhipicephalinae</taxon>
        <taxon>Rhipicephalus</taxon>
        <taxon>Rhipicephalus</taxon>
    </lineage>
</organism>
<sequence>MEYTVEGQGVSPEELSGESWQLPGHRVQEQRQTALRLATAAAKPTTTPDSLPSSSPPSKRVNVTPLQHRRHAPLPRLPADTIHIVGRPKSPVELTKLQPWHLSSCCKQRACKTSRPHLAARCGSALSTTLERSASRTRLVLKPISASPPSRFPATLSPSTSTPHRQTMSWWWV</sequence>
<reference evidence="2" key="1">
    <citation type="journal article" date="2020" name="Cell">
        <title>Large-Scale Comparative Analyses of Tick Genomes Elucidate Their Genetic Diversity and Vector Capacities.</title>
        <authorList>
            <consortium name="Tick Genome and Microbiome Consortium (TIGMIC)"/>
            <person name="Jia N."/>
            <person name="Wang J."/>
            <person name="Shi W."/>
            <person name="Du L."/>
            <person name="Sun Y."/>
            <person name="Zhan W."/>
            <person name="Jiang J.F."/>
            <person name="Wang Q."/>
            <person name="Zhang B."/>
            <person name="Ji P."/>
            <person name="Bell-Sakyi L."/>
            <person name="Cui X.M."/>
            <person name="Yuan T.T."/>
            <person name="Jiang B.G."/>
            <person name="Yang W.F."/>
            <person name="Lam T.T."/>
            <person name="Chang Q.C."/>
            <person name="Ding S.J."/>
            <person name="Wang X.J."/>
            <person name="Zhu J.G."/>
            <person name="Ruan X.D."/>
            <person name="Zhao L."/>
            <person name="Wei J.T."/>
            <person name="Ye R.Z."/>
            <person name="Que T.C."/>
            <person name="Du C.H."/>
            <person name="Zhou Y.H."/>
            <person name="Cheng J.X."/>
            <person name="Dai P.F."/>
            <person name="Guo W.B."/>
            <person name="Han X.H."/>
            <person name="Huang E.J."/>
            <person name="Li L.F."/>
            <person name="Wei W."/>
            <person name="Gao Y.C."/>
            <person name="Liu J.Z."/>
            <person name="Shao H.Z."/>
            <person name="Wang X."/>
            <person name="Wang C.C."/>
            <person name="Yang T.C."/>
            <person name="Huo Q.B."/>
            <person name="Li W."/>
            <person name="Chen H.Y."/>
            <person name="Chen S.E."/>
            <person name="Zhou L.G."/>
            <person name="Ni X.B."/>
            <person name="Tian J.H."/>
            <person name="Sheng Y."/>
            <person name="Liu T."/>
            <person name="Pan Y.S."/>
            <person name="Xia L.Y."/>
            <person name="Li J."/>
            <person name="Zhao F."/>
            <person name="Cao W.C."/>
        </authorList>
    </citation>
    <scope>NUCLEOTIDE SEQUENCE</scope>
    <source>
        <strain evidence="2">Rsan-2018</strain>
    </source>
</reference>
<accession>A0A9D4QDB7</accession>
<dbReference type="Proteomes" id="UP000821837">
    <property type="component" value="Chromosome 10"/>
</dbReference>
<feature type="compositionally biased region" description="Low complexity" evidence="1">
    <location>
        <begin position="30"/>
        <end position="58"/>
    </location>
</feature>
<dbReference type="EMBL" id="JABSTV010001246">
    <property type="protein sequence ID" value="KAH7975558.1"/>
    <property type="molecule type" value="Genomic_DNA"/>
</dbReference>
<proteinExistence type="predicted"/>
<name>A0A9D4QDB7_RHISA</name>
<evidence type="ECO:0000256" key="1">
    <source>
        <dbReference type="SAM" id="MobiDB-lite"/>
    </source>
</evidence>